<evidence type="ECO:0000313" key="5">
    <source>
        <dbReference type="Proteomes" id="UP000632289"/>
    </source>
</evidence>
<sequence length="177" mass="17985">MTRLAALRLTALGGGLLTITAMVLLAGLARLLLDASTAVYGGCFLVVGLASVVWVRPADVFTAPVVAPIAYAAGLVLLTGGSGGGGFGERVMTVVTALAVEAAWVYGGTLATALAALARRATLAAAKRRAREAAARRTAGPKAQKPQAQKPQAQKPQKPPGPRGAESAPPRSRRPAR</sequence>
<feature type="compositionally biased region" description="Low complexity" evidence="1">
    <location>
        <begin position="136"/>
        <end position="156"/>
    </location>
</feature>
<feature type="transmembrane region" description="Helical" evidence="2">
    <location>
        <begin position="91"/>
        <end position="118"/>
    </location>
</feature>
<reference evidence="4" key="1">
    <citation type="submission" date="2020-09" db="EMBL/GenBank/DDBJ databases">
        <title>Secondary metabolite and genome analysis of marine Streptomyces chumphonensis KK1-2T.</title>
        <authorList>
            <person name="Phongsopitanun W."/>
            <person name="Kanchanasin P."/>
            <person name="Pittayakhajonwut P."/>
            <person name="Suwanborirux K."/>
            <person name="Tanasupawat S."/>
        </authorList>
    </citation>
    <scope>NUCLEOTIDE SEQUENCE</scope>
    <source>
        <strain evidence="4">KK1-2</strain>
    </source>
</reference>
<protein>
    <recommendedName>
        <fullName evidence="3">DUF6542 domain-containing protein</fullName>
    </recommendedName>
</protein>
<dbReference type="RefSeq" id="WP_191210890.1">
    <property type="nucleotide sequence ID" value="NZ_BAABKL010000033.1"/>
</dbReference>
<dbReference type="Proteomes" id="UP000632289">
    <property type="component" value="Unassembled WGS sequence"/>
</dbReference>
<feature type="domain" description="DUF6542" evidence="3">
    <location>
        <begin position="8"/>
        <end position="123"/>
    </location>
</feature>
<keyword evidence="2" id="KW-0812">Transmembrane</keyword>
<evidence type="ECO:0000256" key="2">
    <source>
        <dbReference type="SAM" id="Phobius"/>
    </source>
</evidence>
<gene>
    <name evidence="4" type="ORF">IF129_18800</name>
</gene>
<evidence type="ECO:0000259" key="3">
    <source>
        <dbReference type="Pfam" id="PF20177"/>
    </source>
</evidence>
<keyword evidence="2" id="KW-1133">Transmembrane helix</keyword>
<accession>A0A927F0X5</accession>
<dbReference type="AlphaFoldDB" id="A0A927F0X5"/>
<dbReference type="Pfam" id="PF20177">
    <property type="entry name" value="DUF6542"/>
    <property type="match status" value="1"/>
</dbReference>
<keyword evidence="5" id="KW-1185">Reference proteome</keyword>
<organism evidence="4 5">
    <name type="scientific">Streptomyces chumphonensis</name>
    <dbReference type="NCBI Taxonomy" id="1214925"/>
    <lineage>
        <taxon>Bacteria</taxon>
        <taxon>Bacillati</taxon>
        <taxon>Actinomycetota</taxon>
        <taxon>Actinomycetes</taxon>
        <taxon>Kitasatosporales</taxon>
        <taxon>Streptomycetaceae</taxon>
        <taxon>Streptomyces</taxon>
    </lineage>
</organism>
<feature type="transmembrane region" description="Helical" evidence="2">
    <location>
        <begin position="38"/>
        <end position="55"/>
    </location>
</feature>
<proteinExistence type="predicted"/>
<dbReference type="EMBL" id="JACXYU010000010">
    <property type="protein sequence ID" value="MBD3933595.1"/>
    <property type="molecule type" value="Genomic_DNA"/>
</dbReference>
<evidence type="ECO:0000313" key="4">
    <source>
        <dbReference type="EMBL" id="MBD3933595.1"/>
    </source>
</evidence>
<evidence type="ECO:0000256" key="1">
    <source>
        <dbReference type="SAM" id="MobiDB-lite"/>
    </source>
</evidence>
<feature type="transmembrane region" description="Helical" evidence="2">
    <location>
        <begin position="12"/>
        <end position="32"/>
    </location>
</feature>
<feature type="transmembrane region" description="Helical" evidence="2">
    <location>
        <begin position="60"/>
        <end position="79"/>
    </location>
</feature>
<comment type="caution">
    <text evidence="4">The sequence shown here is derived from an EMBL/GenBank/DDBJ whole genome shotgun (WGS) entry which is preliminary data.</text>
</comment>
<name>A0A927F0X5_9ACTN</name>
<feature type="region of interest" description="Disordered" evidence="1">
    <location>
        <begin position="129"/>
        <end position="177"/>
    </location>
</feature>
<dbReference type="InterPro" id="IPR046672">
    <property type="entry name" value="DUF6542"/>
</dbReference>
<keyword evidence="2" id="KW-0472">Membrane</keyword>